<dbReference type="GO" id="GO:0005758">
    <property type="term" value="C:mitochondrial intermembrane space"/>
    <property type="evidence" value="ECO:0007669"/>
    <property type="project" value="InterPro"/>
</dbReference>
<evidence type="ECO:0000313" key="3">
    <source>
        <dbReference type="WBParaSite" id="nRc.2.0.1.t19913-RA"/>
    </source>
</evidence>
<dbReference type="WBParaSite" id="nRc.2.0.1.t19913-RA">
    <property type="protein sequence ID" value="nRc.2.0.1.t19913-RA"/>
    <property type="gene ID" value="nRc.2.0.1.g19913"/>
</dbReference>
<dbReference type="InterPro" id="IPR037365">
    <property type="entry name" value="Slowmo/Ups"/>
</dbReference>
<protein>
    <submittedName>
        <fullName evidence="3">PRELI/MSF1 domain-containing protein</fullName>
    </submittedName>
</protein>
<evidence type="ECO:0000313" key="2">
    <source>
        <dbReference type="Proteomes" id="UP000887565"/>
    </source>
</evidence>
<accession>A0A915J1Z7</accession>
<proteinExistence type="predicted"/>
<dbReference type="InterPro" id="IPR006797">
    <property type="entry name" value="PRELI/MSF1_dom"/>
</dbReference>
<dbReference type="PANTHER" id="PTHR11158">
    <property type="entry name" value="MSF1/PX19 RELATED"/>
    <property type="match status" value="1"/>
</dbReference>
<dbReference type="OMA" id="TWNNNHA"/>
<reference evidence="3" key="1">
    <citation type="submission" date="2022-11" db="UniProtKB">
        <authorList>
            <consortium name="WormBaseParasite"/>
        </authorList>
    </citation>
    <scope>IDENTIFICATION</scope>
</reference>
<dbReference type="PROSITE" id="PS50904">
    <property type="entry name" value="PRELI_MSF1"/>
    <property type="match status" value="1"/>
</dbReference>
<evidence type="ECO:0000259" key="1">
    <source>
        <dbReference type="PROSITE" id="PS50904"/>
    </source>
</evidence>
<keyword evidence="2" id="KW-1185">Reference proteome</keyword>
<dbReference type="AlphaFoldDB" id="A0A915J1Z7"/>
<organism evidence="2 3">
    <name type="scientific">Romanomermis culicivorax</name>
    <name type="common">Nematode worm</name>
    <dbReference type="NCBI Taxonomy" id="13658"/>
    <lineage>
        <taxon>Eukaryota</taxon>
        <taxon>Metazoa</taxon>
        <taxon>Ecdysozoa</taxon>
        <taxon>Nematoda</taxon>
        <taxon>Enoplea</taxon>
        <taxon>Dorylaimia</taxon>
        <taxon>Mermithida</taxon>
        <taxon>Mermithoidea</taxon>
        <taxon>Mermithidae</taxon>
        <taxon>Romanomermis</taxon>
    </lineage>
</organism>
<sequence>MKYFADNSHVKYPWDNVVRAFWKRYPNSYSGHVIHEDTILRRFINEAGLLFTKKFIVKTNPLPRWARHLGINITHAGIVEETILDLKNKLLISYTRNVNHLSFMSVEEKVIY</sequence>
<name>A0A915J1Z7_ROMCU</name>
<dbReference type="Pfam" id="PF04707">
    <property type="entry name" value="PRELI"/>
    <property type="match status" value="1"/>
</dbReference>
<dbReference type="Proteomes" id="UP000887565">
    <property type="component" value="Unplaced"/>
</dbReference>
<feature type="domain" description="PRELI/MSF1" evidence="1">
    <location>
        <begin position="1"/>
        <end position="112"/>
    </location>
</feature>